<dbReference type="PANTHER" id="PTHR11690">
    <property type="entry name" value="AMILORIDE-SENSITIVE SODIUM CHANNEL-RELATED"/>
    <property type="match status" value="1"/>
</dbReference>
<keyword evidence="3 12" id="KW-0813">Transport</keyword>
<keyword evidence="10 12" id="KW-0739">Sodium transport</keyword>
<sequence length="465" mass="52398">MVDAAGKWLEYKERSYKDKQTGEIMRCPSCSEPNCWSSNFFTSWQNGTMDYDLVVSIFNSSHTPDFSDVLGLYKPSKDDLQSYSVPPKEFLRTCSYDRRPCSYKLFYSWNSDQYGKCHTFNSAFRRIELKNGKVFNAIPWKTSSVGPRNGMRLTLSIMTRNYLTLLSPKLGAKIIVHSPRHIPFPEDEGFNISPGISVSKRIERVGQPWGTCESSKDTQKEYSSLQCKKLCQEKEFWKVCGCYVGESPAYGDVSKLRPANQCSPFNVTQSLLNCKCPPPCNETVYSTQVTSSEENKGFYTIVQNIKRADMGDDLCSGSENETVRVHLYLESLNYEVIRESPAYTWDTLICNMGGNLGLFIGMSLVTLVELLEFLIDIGILCFSGRKKTRPEAKRVEVKPASTRPPPPPAQAPGLPPVSPPPEFTECSTQTHVSLQPFSKDKTWKRRALGGNDGAGKAFNRIFMSQ</sequence>
<comment type="subcellular location">
    <subcellularLocation>
        <location evidence="1">Membrane</location>
        <topology evidence="1">Multi-pass membrane protein</topology>
    </subcellularLocation>
</comment>
<comment type="caution">
    <text evidence="14">The sequence shown here is derived from an EMBL/GenBank/DDBJ whole genome shotgun (WGS) entry which is preliminary data.</text>
</comment>
<reference evidence="14 15" key="2">
    <citation type="submission" date="2019-01" db="EMBL/GenBank/DDBJ databases">
        <title>The decoding of complex shrimp genome reveals the adaptation for benthos swimmer, frequently molting mechanism and breeding impact on genome.</title>
        <authorList>
            <person name="Sun Y."/>
            <person name="Gao Y."/>
            <person name="Yu Y."/>
        </authorList>
    </citation>
    <scope>NUCLEOTIDE SEQUENCE [LARGE SCALE GENOMIC DNA]</scope>
    <source>
        <tissue evidence="14">Muscle</tissue>
    </source>
</reference>
<evidence type="ECO:0000256" key="5">
    <source>
        <dbReference type="ARBA" id="ARBA00022692"/>
    </source>
</evidence>
<feature type="region of interest" description="Disordered" evidence="13">
    <location>
        <begin position="391"/>
        <end position="431"/>
    </location>
</feature>
<evidence type="ECO:0000256" key="6">
    <source>
        <dbReference type="ARBA" id="ARBA00022989"/>
    </source>
</evidence>
<name>A0A3R7M0Z9_PENVA</name>
<dbReference type="GO" id="GO:0005886">
    <property type="term" value="C:plasma membrane"/>
    <property type="evidence" value="ECO:0007669"/>
    <property type="project" value="TreeGrafter"/>
</dbReference>
<keyword evidence="8 12" id="KW-0406">Ion transport</keyword>
<dbReference type="AlphaFoldDB" id="A0A3R7M0Z9"/>
<dbReference type="InterPro" id="IPR001873">
    <property type="entry name" value="ENaC"/>
</dbReference>
<dbReference type="PRINTS" id="PR01078">
    <property type="entry name" value="AMINACHANNEL"/>
</dbReference>
<dbReference type="EMBL" id="QCYY01002635">
    <property type="protein sequence ID" value="ROT68786.1"/>
    <property type="molecule type" value="Genomic_DNA"/>
</dbReference>
<proteinExistence type="inferred from homology"/>
<dbReference type="Gene3D" id="1.10.287.770">
    <property type="entry name" value="YojJ-like"/>
    <property type="match status" value="1"/>
</dbReference>
<evidence type="ECO:0000256" key="9">
    <source>
        <dbReference type="ARBA" id="ARBA00023136"/>
    </source>
</evidence>
<keyword evidence="6" id="KW-1133">Transmembrane helix</keyword>
<dbReference type="OrthoDB" id="6376265at2759"/>
<evidence type="ECO:0000256" key="1">
    <source>
        <dbReference type="ARBA" id="ARBA00004141"/>
    </source>
</evidence>
<dbReference type="Proteomes" id="UP000283509">
    <property type="component" value="Unassembled WGS sequence"/>
</dbReference>
<dbReference type="GO" id="GO:0015280">
    <property type="term" value="F:ligand-gated sodium channel activity"/>
    <property type="evidence" value="ECO:0007669"/>
    <property type="project" value="TreeGrafter"/>
</dbReference>
<feature type="compositionally biased region" description="Pro residues" evidence="13">
    <location>
        <begin position="402"/>
        <end position="422"/>
    </location>
</feature>
<evidence type="ECO:0000256" key="8">
    <source>
        <dbReference type="ARBA" id="ARBA00023065"/>
    </source>
</evidence>
<reference evidence="14 15" key="1">
    <citation type="submission" date="2018-04" db="EMBL/GenBank/DDBJ databases">
        <authorList>
            <person name="Zhang X."/>
            <person name="Yuan J."/>
            <person name="Li F."/>
            <person name="Xiang J."/>
        </authorList>
    </citation>
    <scope>NUCLEOTIDE SEQUENCE [LARGE SCALE GENOMIC DNA]</scope>
    <source>
        <tissue evidence="14">Muscle</tissue>
    </source>
</reference>
<keyword evidence="9" id="KW-0472">Membrane</keyword>
<keyword evidence="5 12" id="KW-0812">Transmembrane</keyword>
<keyword evidence="11 12" id="KW-0407">Ion channel</keyword>
<keyword evidence="4 12" id="KW-0894">Sodium channel</keyword>
<keyword evidence="7" id="KW-0915">Sodium</keyword>
<accession>A0A3R7M0Z9</accession>
<organism evidence="14 15">
    <name type="scientific">Penaeus vannamei</name>
    <name type="common">Whiteleg shrimp</name>
    <name type="synonym">Litopenaeus vannamei</name>
    <dbReference type="NCBI Taxonomy" id="6689"/>
    <lineage>
        <taxon>Eukaryota</taxon>
        <taxon>Metazoa</taxon>
        <taxon>Ecdysozoa</taxon>
        <taxon>Arthropoda</taxon>
        <taxon>Crustacea</taxon>
        <taxon>Multicrustacea</taxon>
        <taxon>Malacostraca</taxon>
        <taxon>Eumalacostraca</taxon>
        <taxon>Eucarida</taxon>
        <taxon>Decapoda</taxon>
        <taxon>Dendrobranchiata</taxon>
        <taxon>Penaeoidea</taxon>
        <taxon>Penaeidae</taxon>
        <taxon>Penaeus</taxon>
    </lineage>
</organism>
<gene>
    <name evidence="14" type="ORF">C7M84_013078</name>
</gene>
<evidence type="ECO:0000256" key="12">
    <source>
        <dbReference type="RuleBase" id="RU000679"/>
    </source>
</evidence>
<evidence type="ECO:0000256" key="3">
    <source>
        <dbReference type="ARBA" id="ARBA00022448"/>
    </source>
</evidence>
<evidence type="ECO:0000313" key="14">
    <source>
        <dbReference type="EMBL" id="ROT68786.1"/>
    </source>
</evidence>
<evidence type="ECO:0000313" key="15">
    <source>
        <dbReference type="Proteomes" id="UP000283509"/>
    </source>
</evidence>
<dbReference type="PANTHER" id="PTHR11690:SF248">
    <property type="entry name" value="PICKPOCKET 17, ISOFORM A"/>
    <property type="match status" value="1"/>
</dbReference>
<dbReference type="Pfam" id="PF00858">
    <property type="entry name" value="ASC"/>
    <property type="match status" value="1"/>
</dbReference>
<evidence type="ECO:0000256" key="11">
    <source>
        <dbReference type="ARBA" id="ARBA00023303"/>
    </source>
</evidence>
<protein>
    <submittedName>
        <fullName evidence="14">Putative degenerin deg-1</fullName>
    </submittedName>
</protein>
<dbReference type="STRING" id="6689.A0A3R7M0Z9"/>
<comment type="similarity">
    <text evidence="2 12">Belongs to the amiloride-sensitive sodium channel (TC 1.A.6) family.</text>
</comment>
<evidence type="ECO:0000256" key="7">
    <source>
        <dbReference type="ARBA" id="ARBA00023053"/>
    </source>
</evidence>
<keyword evidence="15" id="KW-1185">Reference proteome</keyword>
<evidence type="ECO:0000256" key="10">
    <source>
        <dbReference type="ARBA" id="ARBA00023201"/>
    </source>
</evidence>
<evidence type="ECO:0000256" key="2">
    <source>
        <dbReference type="ARBA" id="ARBA00007193"/>
    </source>
</evidence>
<dbReference type="Gene3D" id="2.60.470.10">
    <property type="entry name" value="Acid-sensing ion channels like domains"/>
    <property type="match status" value="1"/>
</dbReference>
<evidence type="ECO:0000256" key="13">
    <source>
        <dbReference type="SAM" id="MobiDB-lite"/>
    </source>
</evidence>
<evidence type="ECO:0000256" key="4">
    <source>
        <dbReference type="ARBA" id="ARBA00022461"/>
    </source>
</evidence>